<reference evidence="1 3" key="1">
    <citation type="journal article" date="2011" name="Nature">
        <title>The Medicago genome provides insight into the evolution of rhizobial symbioses.</title>
        <authorList>
            <person name="Young N.D."/>
            <person name="Debelle F."/>
            <person name="Oldroyd G.E."/>
            <person name="Geurts R."/>
            <person name="Cannon S.B."/>
            <person name="Udvardi M.K."/>
            <person name="Benedito V.A."/>
            <person name="Mayer K.F."/>
            <person name="Gouzy J."/>
            <person name="Schoof H."/>
            <person name="Van de Peer Y."/>
            <person name="Proost S."/>
            <person name="Cook D.R."/>
            <person name="Meyers B.C."/>
            <person name="Spannagl M."/>
            <person name="Cheung F."/>
            <person name="De Mita S."/>
            <person name="Krishnakumar V."/>
            <person name="Gundlach H."/>
            <person name="Zhou S."/>
            <person name="Mudge J."/>
            <person name="Bharti A.K."/>
            <person name="Murray J.D."/>
            <person name="Naoumkina M.A."/>
            <person name="Rosen B."/>
            <person name="Silverstein K.A."/>
            <person name="Tang H."/>
            <person name="Rombauts S."/>
            <person name="Zhao P.X."/>
            <person name="Zhou P."/>
            <person name="Barbe V."/>
            <person name="Bardou P."/>
            <person name="Bechner M."/>
            <person name="Bellec A."/>
            <person name="Berger A."/>
            <person name="Berges H."/>
            <person name="Bidwell S."/>
            <person name="Bisseling T."/>
            <person name="Choisne N."/>
            <person name="Couloux A."/>
            <person name="Denny R."/>
            <person name="Deshpande S."/>
            <person name="Dai X."/>
            <person name="Doyle J.J."/>
            <person name="Dudez A.M."/>
            <person name="Farmer A.D."/>
            <person name="Fouteau S."/>
            <person name="Franken C."/>
            <person name="Gibelin C."/>
            <person name="Gish J."/>
            <person name="Goldstein S."/>
            <person name="Gonzalez A.J."/>
            <person name="Green P.J."/>
            <person name="Hallab A."/>
            <person name="Hartog M."/>
            <person name="Hua A."/>
            <person name="Humphray S.J."/>
            <person name="Jeong D.H."/>
            <person name="Jing Y."/>
            <person name="Jocker A."/>
            <person name="Kenton S.M."/>
            <person name="Kim D.J."/>
            <person name="Klee K."/>
            <person name="Lai H."/>
            <person name="Lang C."/>
            <person name="Lin S."/>
            <person name="Macmil S.L."/>
            <person name="Magdelenat G."/>
            <person name="Matthews L."/>
            <person name="McCorrison J."/>
            <person name="Monaghan E.L."/>
            <person name="Mun J.H."/>
            <person name="Najar F.Z."/>
            <person name="Nicholson C."/>
            <person name="Noirot C."/>
            <person name="O'Bleness M."/>
            <person name="Paule C.R."/>
            <person name="Poulain J."/>
            <person name="Prion F."/>
            <person name="Qin B."/>
            <person name="Qu C."/>
            <person name="Retzel E.F."/>
            <person name="Riddle C."/>
            <person name="Sallet E."/>
            <person name="Samain S."/>
            <person name="Samson N."/>
            <person name="Sanders I."/>
            <person name="Saurat O."/>
            <person name="Scarpelli C."/>
            <person name="Schiex T."/>
            <person name="Segurens B."/>
            <person name="Severin A.J."/>
            <person name="Sherrier D.J."/>
            <person name="Shi R."/>
            <person name="Sims S."/>
            <person name="Singer S.R."/>
            <person name="Sinharoy S."/>
            <person name="Sterck L."/>
            <person name="Viollet A."/>
            <person name="Wang B.B."/>
            <person name="Wang K."/>
            <person name="Wang M."/>
            <person name="Wang X."/>
            <person name="Warfsmann J."/>
            <person name="Weissenbach J."/>
            <person name="White D.D."/>
            <person name="White J.D."/>
            <person name="Wiley G.B."/>
            <person name="Wincker P."/>
            <person name="Xing Y."/>
            <person name="Yang L."/>
            <person name="Yao Z."/>
            <person name="Ying F."/>
            <person name="Zhai J."/>
            <person name="Zhou L."/>
            <person name="Zuber A."/>
            <person name="Denarie J."/>
            <person name="Dixon R.A."/>
            <person name="May G.D."/>
            <person name="Schwartz D.C."/>
            <person name="Rogers J."/>
            <person name="Quetier F."/>
            <person name="Town C.D."/>
            <person name="Roe B.A."/>
        </authorList>
    </citation>
    <scope>NUCLEOTIDE SEQUENCE [LARGE SCALE GENOMIC DNA]</scope>
    <source>
        <strain evidence="1">A17</strain>
        <strain evidence="2 3">cv. Jemalong A17</strain>
    </source>
</reference>
<protein>
    <submittedName>
        <fullName evidence="1 2">Uncharacterized protein</fullName>
    </submittedName>
</protein>
<dbReference type="EMBL" id="CM001223">
    <property type="protein sequence ID" value="AES77729.2"/>
    <property type="molecule type" value="Genomic_DNA"/>
</dbReference>
<reference evidence="1 3" key="2">
    <citation type="journal article" date="2014" name="BMC Genomics">
        <title>An improved genome release (version Mt4.0) for the model legume Medicago truncatula.</title>
        <authorList>
            <person name="Tang H."/>
            <person name="Krishnakumar V."/>
            <person name="Bidwell S."/>
            <person name="Rosen B."/>
            <person name="Chan A."/>
            <person name="Zhou S."/>
            <person name="Gentzbittel L."/>
            <person name="Childs K.L."/>
            <person name="Yandell M."/>
            <person name="Gundlach H."/>
            <person name="Mayer K.F."/>
            <person name="Schwartz D.C."/>
            <person name="Town C.D."/>
        </authorList>
    </citation>
    <scope>GENOME REANNOTATION</scope>
    <source>
        <strain evidence="2 3">cv. Jemalong A17</strain>
    </source>
</reference>
<evidence type="ECO:0000313" key="1">
    <source>
        <dbReference type="EMBL" id="AES77729.2"/>
    </source>
</evidence>
<evidence type="ECO:0000313" key="3">
    <source>
        <dbReference type="Proteomes" id="UP000002051"/>
    </source>
</evidence>
<evidence type="ECO:0000313" key="2">
    <source>
        <dbReference type="EnsemblPlants" id="AES77729"/>
    </source>
</evidence>
<accession>A0A0C3W280</accession>
<organism evidence="1 3">
    <name type="scientific">Medicago truncatula</name>
    <name type="common">Barrel medic</name>
    <name type="synonym">Medicago tribuloides</name>
    <dbReference type="NCBI Taxonomy" id="3880"/>
    <lineage>
        <taxon>Eukaryota</taxon>
        <taxon>Viridiplantae</taxon>
        <taxon>Streptophyta</taxon>
        <taxon>Embryophyta</taxon>
        <taxon>Tracheophyta</taxon>
        <taxon>Spermatophyta</taxon>
        <taxon>Magnoliopsida</taxon>
        <taxon>eudicotyledons</taxon>
        <taxon>Gunneridae</taxon>
        <taxon>Pentapetalae</taxon>
        <taxon>rosids</taxon>
        <taxon>fabids</taxon>
        <taxon>Fabales</taxon>
        <taxon>Fabaceae</taxon>
        <taxon>Papilionoideae</taxon>
        <taxon>50 kb inversion clade</taxon>
        <taxon>NPAAA clade</taxon>
        <taxon>Hologalegina</taxon>
        <taxon>IRL clade</taxon>
        <taxon>Trifolieae</taxon>
        <taxon>Medicago</taxon>
    </lineage>
</organism>
<gene>
    <name evidence="1" type="ordered locus">MTR_7g016500</name>
</gene>
<proteinExistence type="predicted"/>
<name>G7KR06_MEDTR</name>
<dbReference type="AlphaFoldDB" id="G7KR06"/>
<accession>G7KR06</accession>
<sequence>MEPNRATIWQTLQPGYDFNEAIVLRFTTSEYDFGVSENFPIKGKLFSEPGVRNFGERNGLLEQEIWREGGRPSKLISGYQFHVMNPSFTLVICALAMSS</sequence>
<reference evidence="2" key="3">
    <citation type="submission" date="2015-04" db="UniProtKB">
        <authorList>
            <consortium name="EnsemblPlants"/>
        </authorList>
    </citation>
    <scope>IDENTIFICATION</scope>
    <source>
        <strain evidence="2">cv. Jemalong A17</strain>
    </source>
</reference>
<dbReference type="Proteomes" id="UP000002051">
    <property type="component" value="Unassembled WGS sequence"/>
</dbReference>
<dbReference type="HOGENOM" id="CLU_2323986_0_0_1"/>
<dbReference type="EnsemblPlants" id="AES77729">
    <property type="protein sequence ID" value="AES77729"/>
    <property type="gene ID" value="MTR_7g016500"/>
</dbReference>
<keyword evidence="3" id="KW-1185">Reference proteome</keyword>
<dbReference type="PaxDb" id="3880-AES77729"/>